<evidence type="ECO:0000313" key="1">
    <source>
        <dbReference type="EMBL" id="PFH50005.1"/>
    </source>
</evidence>
<dbReference type="Proteomes" id="UP000242287">
    <property type="component" value="Unassembled WGS sequence"/>
</dbReference>
<protein>
    <submittedName>
        <fullName evidence="1">Uncharacterized protein</fullName>
    </submittedName>
</protein>
<evidence type="ECO:0000313" key="2">
    <source>
        <dbReference type="Proteomes" id="UP000242287"/>
    </source>
</evidence>
<gene>
    <name evidence="1" type="ORF">AMATHDRAFT_75875</name>
</gene>
<proteinExistence type="predicted"/>
<keyword evidence="2" id="KW-1185">Reference proteome</keyword>
<dbReference type="AlphaFoldDB" id="A0A2A9NG77"/>
<sequence length="247" mass="27924">MRMSRGGLAVKCVTVTFLWRRLSRAHRDQETTGPKPTYTNPPFFDVNPLPHPIVPDELLTNLTADNMKIDENYKPLRYMDMAMFPVPGEESAVVDFATFRLPTVNRRSHVKTDVCIVDSNDDILLLIQEDKQYMEPKDSVPQLIAEAIAAFQANNHRRAVLGQRPIDHKVIPGIILKGTAPVFYKIPVTTQLAESVALGVYPSALTVVHTHLPAMGRWARRQNEGMKPLNNRATMLSCYEAFKRFVN</sequence>
<name>A0A2A9NG77_9AGAR</name>
<dbReference type="OrthoDB" id="3253976at2759"/>
<accession>A0A2A9NG77</accession>
<reference evidence="1 2" key="1">
    <citation type="submission" date="2014-02" db="EMBL/GenBank/DDBJ databases">
        <title>Transposable element dynamics among asymbiotic and ectomycorrhizal Amanita fungi.</title>
        <authorList>
            <consortium name="DOE Joint Genome Institute"/>
            <person name="Hess J."/>
            <person name="Skrede I."/>
            <person name="Wolfe B."/>
            <person name="LaButti K."/>
            <person name="Ohm R.A."/>
            <person name="Grigoriev I.V."/>
            <person name="Pringle A."/>
        </authorList>
    </citation>
    <scope>NUCLEOTIDE SEQUENCE [LARGE SCALE GENOMIC DNA]</scope>
    <source>
        <strain evidence="1 2">SKay4041</strain>
    </source>
</reference>
<dbReference type="EMBL" id="KZ302014">
    <property type="protein sequence ID" value="PFH50005.1"/>
    <property type="molecule type" value="Genomic_DNA"/>
</dbReference>
<organism evidence="1 2">
    <name type="scientific">Amanita thiersii Skay4041</name>
    <dbReference type="NCBI Taxonomy" id="703135"/>
    <lineage>
        <taxon>Eukaryota</taxon>
        <taxon>Fungi</taxon>
        <taxon>Dikarya</taxon>
        <taxon>Basidiomycota</taxon>
        <taxon>Agaricomycotina</taxon>
        <taxon>Agaricomycetes</taxon>
        <taxon>Agaricomycetidae</taxon>
        <taxon>Agaricales</taxon>
        <taxon>Pluteineae</taxon>
        <taxon>Amanitaceae</taxon>
        <taxon>Amanita</taxon>
    </lineage>
</organism>